<proteinExistence type="predicted"/>
<evidence type="ECO:0000256" key="1">
    <source>
        <dbReference type="SAM" id="MobiDB-lite"/>
    </source>
</evidence>
<accession>A0A4C1UTC0</accession>
<sequence>MNLCRSDLAANDILRSVTLHLYGRFEAITTPTVSRLMDAPWPASARAAAAPANLSKRPNQIYDPLRAEVQEESDNRRVLVPGLRSTASFVVSISHTGLIQRAARYSFRLVPRQRICQKTKLLSRSEGGRRDNGEPPSDIHPSGRTQKLGLCKYRSGSFMILRRRSSNGCAGGGRAACYYLTGGAAATNAGSGARRPRHIRVELKEPRLKADPSRRADD</sequence>
<dbReference type="Proteomes" id="UP000299102">
    <property type="component" value="Unassembled WGS sequence"/>
</dbReference>
<protein>
    <submittedName>
        <fullName evidence="2">Uncharacterized protein</fullName>
    </submittedName>
</protein>
<evidence type="ECO:0000313" key="2">
    <source>
        <dbReference type="EMBL" id="GBP29242.1"/>
    </source>
</evidence>
<name>A0A4C1UTC0_EUMVA</name>
<comment type="caution">
    <text evidence="2">The sequence shown here is derived from an EMBL/GenBank/DDBJ whole genome shotgun (WGS) entry which is preliminary data.</text>
</comment>
<feature type="region of interest" description="Disordered" evidence="1">
    <location>
        <begin position="121"/>
        <end position="146"/>
    </location>
</feature>
<gene>
    <name evidence="2" type="ORF">EVAR_20605_1</name>
</gene>
<keyword evidence="3" id="KW-1185">Reference proteome</keyword>
<evidence type="ECO:0000313" key="3">
    <source>
        <dbReference type="Proteomes" id="UP000299102"/>
    </source>
</evidence>
<reference evidence="2 3" key="1">
    <citation type="journal article" date="2019" name="Commun. Biol.">
        <title>The bagworm genome reveals a unique fibroin gene that provides high tensile strength.</title>
        <authorList>
            <person name="Kono N."/>
            <person name="Nakamura H."/>
            <person name="Ohtoshi R."/>
            <person name="Tomita M."/>
            <person name="Numata K."/>
            <person name="Arakawa K."/>
        </authorList>
    </citation>
    <scope>NUCLEOTIDE SEQUENCE [LARGE SCALE GENOMIC DNA]</scope>
</reference>
<dbReference type="EMBL" id="BGZK01000217">
    <property type="protein sequence ID" value="GBP29242.1"/>
    <property type="molecule type" value="Genomic_DNA"/>
</dbReference>
<organism evidence="2 3">
    <name type="scientific">Eumeta variegata</name>
    <name type="common">Bagworm moth</name>
    <name type="synonym">Eumeta japonica</name>
    <dbReference type="NCBI Taxonomy" id="151549"/>
    <lineage>
        <taxon>Eukaryota</taxon>
        <taxon>Metazoa</taxon>
        <taxon>Ecdysozoa</taxon>
        <taxon>Arthropoda</taxon>
        <taxon>Hexapoda</taxon>
        <taxon>Insecta</taxon>
        <taxon>Pterygota</taxon>
        <taxon>Neoptera</taxon>
        <taxon>Endopterygota</taxon>
        <taxon>Lepidoptera</taxon>
        <taxon>Glossata</taxon>
        <taxon>Ditrysia</taxon>
        <taxon>Tineoidea</taxon>
        <taxon>Psychidae</taxon>
        <taxon>Oiketicinae</taxon>
        <taxon>Eumeta</taxon>
    </lineage>
</organism>
<dbReference type="AlphaFoldDB" id="A0A4C1UTC0"/>